<dbReference type="AlphaFoldDB" id="A0A7J4XKU1"/>
<dbReference type="Proteomes" id="UP000422221">
    <property type="component" value="Unassembled WGS sequence"/>
</dbReference>
<accession>A0A7J4XKU1</accession>
<name>A0A7J4XKU1_9BACE</name>
<evidence type="ECO:0000313" key="2">
    <source>
        <dbReference type="EMBL" id="KAA3767410.1"/>
    </source>
</evidence>
<feature type="chain" id="PRO_5029609554" evidence="1">
    <location>
        <begin position="22"/>
        <end position="186"/>
    </location>
</feature>
<dbReference type="InterPro" id="IPR025347">
    <property type="entry name" value="DUF4251"/>
</dbReference>
<dbReference type="Pfam" id="PF14059">
    <property type="entry name" value="DUF4251"/>
    <property type="match status" value="1"/>
</dbReference>
<protein>
    <submittedName>
        <fullName evidence="2">DUF4251 domain-containing protein</fullName>
    </submittedName>
</protein>
<dbReference type="EMBL" id="VWMK01000005">
    <property type="protein sequence ID" value="KAA3767410.1"/>
    <property type="molecule type" value="Genomic_DNA"/>
</dbReference>
<gene>
    <name evidence="2" type="ORF">F3F73_06670</name>
</gene>
<feature type="signal peptide" evidence="1">
    <location>
        <begin position="1"/>
        <end position="21"/>
    </location>
</feature>
<evidence type="ECO:0000256" key="1">
    <source>
        <dbReference type="SAM" id="SignalP"/>
    </source>
</evidence>
<comment type="caution">
    <text evidence="2">The sequence shown here is derived from an EMBL/GenBank/DDBJ whole genome shotgun (WGS) entry which is preliminary data.</text>
</comment>
<reference evidence="2 3" key="1">
    <citation type="journal article" date="2019" name="Nat. Med.">
        <title>A library of human gut bacterial isolates paired with longitudinal multiomics data enables mechanistic microbiome research.</title>
        <authorList>
            <person name="Poyet M."/>
            <person name="Groussin M."/>
            <person name="Gibbons S.M."/>
            <person name="Avila-Pacheco J."/>
            <person name="Jiang X."/>
            <person name="Kearney S.M."/>
            <person name="Perrotta A.R."/>
            <person name="Berdy B."/>
            <person name="Zhao S."/>
            <person name="Lieberman T.D."/>
            <person name="Swanson P.K."/>
            <person name="Smith M."/>
            <person name="Roesemann S."/>
            <person name="Alexander J.E."/>
            <person name="Rich S.A."/>
            <person name="Livny J."/>
            <person name="Vlamakis H."/>
            <person name="Clish C."/>
            <person name="Bullock K."/>
            <person name="Deik A."/>
            <person name="Scott J."/>
            <person name="Pierce K.A."/>
            <person name="Xavier R.J."/>
            <person name="Alm E.J."/>
        </authorList>
    </citation>
    <scope>NUCLEOTIDE SEQUENCE [LARGE SCALE GENOMIC DNA]</scope>
    <source>
        <strain evidence="2 3">BIOML-A10</strain>
    </source>
</reference>
<dbReference type="RefSeq" id="WP_130059494.1">
    <property type="nucleotide sequence ID" value="NZ_CP081899.1"/>
</dbReference>
<proteinExistence type="predicted"/>
<sequence>MKKNLILAIIALSGTMFVAQAQTVENDTVKVKTDTTEVKKPVSKEIAYQGAVEALNRCDFVLQAHDMASVKTRATAELDSAANFLAVKGNKGLLQIAPPAEKGDSTPISGITMKMDILSCNVETDKRGNVTCMLSTLLDGTPKDFKIKLNKKNNKAVAEYEGSTFAFIGKLLPGEVADIHIGENKG</sequence>
<organism evidence="2 3">
    <name type="scientific">Bacteroides salyersiae</name>
    <dbReference type="NCBI Taxonomy" id="291644"/>
    <lineage>
        <taxon>Bacteria</taxon>
        <taxon>Pseudomonadati</taxon>
        <taxon>Bacteroidota</taxon>
        <taxon>Bacteroidia</taxon>
        <taxon>Bacteroidales</taxon>
        <taxon>Bacteroidaceae</taxon>
        <taxon>Bacteroides</taxon>
    </lineage>
</organism>
<evidence type="ECO:0000313" key="3">
    <source>
        <dbReference type="Proteomes" id="UP000422221"/>
    </source>
</evidence>
<keyword evidence="1" id="KW-0732">Signal</keyword>
<dbReference type="Gene3D" id="2.40.128.410">
    <property type="match status" value="1"/>
</dbReference>